<keyword evidence="1" id="KW-1133">Transmembrane helix</keyword>
<proteinExistence type="predicted"/>
<dbReference type="InterPro" id="IPR014717">
    <property type="entry name" value="Transl_elong_EF1B/ribsomal_bS6"/>
</dbReference>
<protein>
    <submittedName>
        <fullName evidence="2">Pilus assembly protein, PilO</fullName>
    </submittedName>
</protein>
<dbReference type="GO" id="GO:0043107">
    <property type="term" value="P:type IV pilus-dependent motility"/>
    <property type="evidence" value="ECO:0007669"/>
    <property type="project" value="InterPro"/>
</dbReference>
<dbReference type="PANTHER" id="PTHR39555:SF1">
    <property type="entry name" value="TYPE IV PILUS INNER MEMBRANE COMPONENT PILO"/>
    <property type="match status" value="1"/>
</dbReference>
<evidence type="ECO:0000313" key="3">
    <source>
        <dbReference type="Proteomes" id="UP000320776"/>
    </source>
</evidence>
<dbReference type="KEGG" id="sted:SPTER_16540"/>
<name>A0A517DSJ9_9FIRM</name>
<dbReference type="Pfam" id="PF04350">
    <property type="entry name" value="PilO"/>
    <property type="match status" value="1"/>
</dbReference>
<dbReference type="GO" id="GO:0043683">
    <property type="term" value="P:type IV pilus assembly"/>
    <property type="evidence" value="ECO:0007669"/>
    <property type="project" value="InterPro"/>
</dbReference>
<dbReference type="Gene3D" id="3.30.70.60">
    <property type="match status" value="1"/>
</dbReference>
<keyword evidence="1" id="KW-0812">Transmembrane</keyword>
<dbReference type="Proteomes" id="UP000320776">
    <property type="component" value="Chromosome"/>
</dbReference>
<dbReference type="PANTHER" id="PTHR39555">
    <property type="entry name" value="FIMBRIAL ASSEMBLY PROTEIN PILO-LIKE PROTEIN-RELATED"/>
    <property type="match status" value="1"/>
</dbReference>
<dbReference type="EMBL" id="CP036259">
    <property type="protein sequence ID" value="QDR80331.1"/>
    <property type="molecule type" value="Genomic_DNA"/>
</dbReference>
<keyword evidence="1" id="KW-0472">Membrane</keyword>
<keyword evidence="3" id="KW-1185">Reference proteome</keyword>
<dbReference type="RefSeq" id="WP_144349953.1">
    <property type="nucleotide sequence ID" value="NZ_CP036259.1"/>
</dbReference>
<evidence type="ECO:0000313" key="2">
    <source>
        <dbReference type="EMBL" id="QDR80331.1"/>
    </source>
</evidence>
<dbReference type="InterPro" id="IPR007445">
    <property type="entry name" value="PilO"/>
</dbReference>
<accession>A0A517DSJ9</accession>
<dbReference type="OrthoDB" id="1680908at2"/>
<gene>
    <name evidence="2" type="ORF">SPTER_16540</name>
</gene>
<sequence length="198" mass="21617">MNFSWAKLSTKHKSLVFAGGLLLAGWLYYAWIIQEQNEQITALTTRLQAENQKLAVIQGFAYSHPEPAAFLVELERKLLQAEAMLPNQPELGGLLAQVEQAARACGLQLVEIKPATAVAKAGYREMPVEIGIKGTFAQTAEFLKKLEDIPRFNSLTQVSMNSRQGILESKLVLIVYSYGGAAGTAGDKQVPAGPTDRK</sequence>
<organism evidence="2 3">
    <name type="scientific">Sporomusa termitida</name>
    <dbReference type="NCBI Taxonomy" id="2377"/>
    <lineage>
        <taxon>Bacteria</taxon>
        <taxon>Bacillati</taxon>
        <taxon>Bacillota</taxon>
        <taxon>Negativicutes</taxon>
        <taxon>Selenomonadales</taxon>
        <taxon>Sporomusaceae</taxon>
        <taxon>Sporomusa</taxon>
    </lineage>
</organism>
<evidence type="ECO:0000256" key="1">
    <source>
        <dbReference type="SAM" id="Phobius"/>
    </source>
</evidence>
<dbReference type="AlphaFoldDB" id="A0A517DSJ9"/>
<reference evidence="2 3" key="1">
    <citation type="submission" date="2019-02" db="EMBL/GenBank/DDBJ databases">
        <title>Closed genome of Sporomusa termitida DSM 4440.</title>
        <authorList>
            <person name="Poehlein A."/>
            <person name="Daniel R."/>
        </authorList>
    </citation>
    <scope>NUCLEOTIDE SEQUENCE [LARGE SCALE GENOMIC DNA]</scope>
    <source>
        <strain evidence="2 3">DSM 4440</strain>
    </source>
</reference>
<feature type="transmembrane region" description="Helical" evidence="1">
    <location>
        <begin position="12"/>
        <end position="31"/>
    </location>
</feature>